<accession>A0A5C5XHW2</accession>
<keyword evidence="2" id="KW-0732">Signal</keyword>
<comment type="caution">
    <text evidence="4">The sequence shown here is derived from an EMBL/GenBank/DDBJ whole genome shotgun (WGS) entry which is preliminary data.</text>
</comment>
<keyword evidence="5" id="KW-1185">Reference proteome</keyword>
<name>A0A5C5XHW2_9PLAN</name>
<dbReference type="Proteomes" id="UP000316095">
    <property type="component" value="Unassembled WGS sequence"/>
</dbReference>
<dbReference type="Pfam" id="PF06439">
    <property type="entry name" value="3keto-disac_hyd"/>
    <property type="match status" value="1"/>
</dbReference>
<sequence length="240" mass="26846" precursor="true">MKTLLFSTAVLVCCSSFVQAEPQAKPILSDQFERSEKNDAKEQVGNGWTTNSKSRAMGDKQVDLQDGTLVVKISPRADHAVTVVHQLDFADCYVKFRFQIADKHQLGFNFSDPELKTVHAGHIAGVKVTTNRLAVEDHKYGNFEIERYNRKKAGADKKEIAKEVALYNRAEKISITPDQWHEMVIVIEGDRITATVDGKQTISHQSPGFAHPTKRKIAFSVPKEAVIDDVTIWDVAKPNL</sequence>
<evidence type="ECO:0000256" key="2">
    <source>
        <dbReference type="SAM" id="SignalP"/>
    </source>
</evidence>
<feature type="domain" description="3-keto-alpha-glucoside-1,2-lyase/3-keto-2-hydroxy-glucal hydratase" evidence="3">
    <location>
        <begin position="46"/>
        <end position="219"/>
    </location>
</feature>
<proteinExistence type="predicted"/>
<evidence type="ECO:0000256" key="1">
    <source>
        <dbReference type="SAM" id="MobiDB-lite"/>
    </source>
</evidence>
<dbReference type="RefSeq" id="WP_146504184.1">
    <property type="nucleotide sequence ID" value="NZ_SJPG01000001.1"/>
</dbReference>
<reference evidence="4 5" key="1">
    <citation type="submission" date="2019-02" db="EMBL/GenBank/DDBJ databases">
        <title>Deep-cultivation of Planctomycetes and their phenomic and genomic characterization uncovers novel biology.</title>
        <authorList>
            <person name="Wiegand S."/>
            <person name="Jogler M."/>
            <person name="Boedeker C."/>
            <person name="Pinto D."/>
            <person name="Vollmers J."/>
            <person name="Rivas-Marin E."/>
            <person name="Kohn T."/>
            <person name="Peeters S.H."/>
            <person name="Heuer A."/>
            <person name="Rast P."/>
            <person name="Oberbeckmann S."/>
            <person name="Bunk B."/>
            <person name="Jeske O."/>
            <person name="Meyerdierks A."/>
            <person name="Storesund J.E."/>
            <person name="Kallscheuer N."/>
            <person name="Luecker S."/>
            <person name="Lage O.M."/>
            <person name="Pohl T."/>
            <person name="Merkel B.J."/>
            <person name="Hornburger P."/>
            <person name="Mueller R.-W."/>
            <person name="Bruemmer F."/>
            <person name="Labrenz M."/>
            <person name="Spormann A.M."/>
            <person name="Op Den Camp H."/>
            <person name="Overmann J."/>
            <person name="Amann R."/>
            <person name="Jetten M.S.M."/>
            <person name="Mascher T."/>
            <person name="Medema M.H."/>
            <person name="Devos D.P."/>
            <person name="Kaster A.-K."/>
            <person name="Ovreas L."/>
            <person name="Rohde M."/>
            <person name="Galperin M.Y."/>
            <person name="Jogler C."/>
        </authorList>
    </citation>
    <scope>NUCLEOTIDE SEQUENCE [LARGE SCALE GENOMIC DNA]</scope>
    <source>
        <strain evidence="4 5">Pan54</strain>
    </source>
</reference>
<feature type="signal peptide" evidence="2">
    <location>
        <begin position="1"/>
        <end position="20"/>
    </location>
</feature>
<dbReference type="AlphaFoldDB" id="A0A5C5XHW2"/>
<dbReference type="OrthoDB" id="256709at2"/>
<protein>
    <recommendedName>
        <fullName evidence="3">3-keto-alpha-glucoside-1,2-lyase/3-keto-2-hydroxy-glucal hydratase domain-containing protein</fullName>
    </recommendedName>
</protein>
<dbReference type="EMBL" id="SJPG01000001">
    <property type="protein sequence ID" value="TWT62309.1"/>
    <property type="molecule type" value="Genomic_DNA"/>
</dbReference>
<evidence type="ECO:0000313" key="4">
    <source>
        <dbReference type="EMBL" id="TWT62309.1"/>
    </source>
</evidence>
<dbReference type="InterPro" id="IPR010496">
    <property type="entry name" value="AL/BT2_dom"/>
</dbReference>
<gene>
    <name evidence="4" type="ORF">Pan54_30500</name>
</gene>
<dbReference type="InterPro" id="IPR013320">
    <property type="entry name" value="ConA-like_dom_sf"/>
</dbReference>
<dbReference type="Gene3D" id="2.60.120.560">
    <property type="entry name" value="Exo-inulinase, domain 1"/>
    <property type="match status" value="1"/>
</dbReference>
<feature type="region of interest" description="Disordered" evidence="1">
    <location>
        <begin position="34"/>
        <end position="55"/>
    </location>
</feature>
<dbReference type="SUPFAM" id="SSF49899">
    <property type="entry name" value="Concanavalin A-like lectins/glucanases"/>
    <property type="match status" value="1"/>
</dbReference>
<evidence type="ECO:0000259" key="3">
    <source>
        <dbReference type="Pfam" id="PF06439"/>
    </source>
</evidence>
<dbReference type="GO" id="GO:0016787">
    <property type="term" value="F:hydrolase activity"/>
    <property type="evidence" value="ECO:0007669"/>
    <property type="project" value="InterPro"/>
</dbReference>
<organism evidence="4 5">
    <name type="scientific">Rubinisphaera italica</name>
    <dbReference type="NCBI Taxonomy" id="2527969"/>
    <lineage>
        <taxon>Bacteria</taxon>
        <taxon>Pseudomonadati</taxon>
        <taxon>Planctomycetota</taxon>
        <taxon>Planctomycetia</taxon>
        <taxon>Planctomycetales</taxon>
        <taxon>Planctomycetaceae</taxon>
        <taxon>Rubinisphaera</taxon>
    </lineage>
</organism>
<evidence type="ECO:0000313" key="5">
    <source>
        <dbReference type="Proteomes" id="UP000316095"/>
    </source>
</evidence>
<feature type="chain" id="PRO_5022720959" description="3-keto-alpha-glucoside-1,2-lyase/3-keto-2-hydroxy-glucal hydratase domain-containing protein" evidence="2">
    <location>
        <begin position="21"/>
        <end position="240"/>
    </location>
</feature>